<keyword evidence="2" id="KW-0479">Metal-binding</keyword>
<name>A0A3E0G5Y1_9PSEU</name>
<dbReference type="Pfam" id="PF13613">
    <property type="entry name" value="HTH_Tnp_4"/>
    <property type="match status" value="1"/>
</dbReference>
<evidence type="ECO:0000259" key="5">
    <source>
        <dbReference type="Pfam" id="PF13613"/>
    </source>
</evidence>
<feature type="region of interest" description="Disordered" evidence="3">
    <location>
        <begin position="290"/>
        <end position="313"/>
    </location>
</feature>
<gene>
    <name evidence="6" type="ORF">BCF44_1651</name>
</gene>
<dbReference type="InterPro" id="IPR027806">
    <property type="entry name" value="HARBI1_dom"/>
</dbReference>
<protein>
    <submittedName>
        <fullName evidence="6">DDE superfamily endonuclease</fullName>
    </submittedName>
</protein>
<dbReference type="Pfam" id="PF13359">
    <property type="entry name" value="DDE_Tnp_4"/>
    <property type="match status" value="1"/>
</dbReference>
<evidence type="ECO:0000256" key="1">
    <source>
        <dbReference type="ARBA" id="ARBA00001968"/>
    </source>
</evidence>
<keyword evidence="6" id="KW-0540">Nuclease</keyword>
<evidence type="ECO:0000313" key="6">
    <source>
        <dbReference type="EMBL" id="REH17389.1"/>
    </source>
</evidence>
<dbReference type="GO" id="GO:0004519">
    <property type="term" value="F:endonuclease activity"/>
    <property type="evidence" value="ECO:0007669"/>
    <property type="project" value="UniProtKB-KW"/>
</dbReference>
<dbReference type="InterPro" id="IPR027805">
    <property type="entry name" value="Transposase_HTH_dom"/>
</dbReference>
<evidence type="ECO:0000256" key="2">
    <source>
        <dbReference type="ARBA" id="ARBA00022723"/>
    </source>
</evidence>
<accession>A0A3E0G5Y1</accession>
<feature type="domain" description="Transposase Helix-turn-helix" evidence="5">
    <location>
        <begin position="50"/>
        <end position="98"/>
    </location>
</feature>
<keyword evidence="7" id="KW-1185">Reference proteome</keyword>
<dbReference type="EMBL" id="QUNO01000065">
    <property type="protein sequence ID" value="REH17389.1"/>
    <property type="molecule type" value="Genomic_DNA"/>
</dbReference>
<keyword evidence="6" id="KW-0255">Endonuclease</keyword>
<organism evidence="6 7">
    <name type="scientific">Kutzneria buriramensis</name>
    <dbReference type="NCBI Taxonomy" id="1045776"/>
    <lineage>
        <taxon>Bacteria</taxon>
        <taxon>Bacillati</taxon>
        <taxon>Actinomycetota</taxon>
        <taxon>Actinomycetes</taxon>
        <taxon>Pseudonocardiales</taxon>
        <taxon>Pseudonocardiaceae</taxon>
        <taxon>Kutzneria</taxon>
    </lineage>
</organism>
<feature type="domain" description="DDE Tnp4" evidence="4">
    <location>
        <begin position="127"/>
        <end position="289"/>
    </location>
</feature>
<keyword evidence="6" id="KW-0378">Hydrolase</keyword>
<dbReference type="GO" id="GO:0046872">
    <property type="term" value="F:metal ion binding"/>
    <property type="evidence" value="ECO:0007669"/>
    <property type="project" value="UniProtKB-KW"/>
</dbReference>
<proteinExistence type="predicted"/>
<evidence type="ECO:0000259" key="4">
    <source>
        <dbReference type="Pfam" id="PF13359"/>
    </source>
</evidence>
<reference evidence="6 7" key="1">
    <citation type="submission" date="2018-08" db="EMBL/GenBank/DDBJ databases">
        <title>Genomic Encyclopedia of Archaeal and Bacterial Type Strains, Phase II (KMG-II): from individual species to whole genera.</title>
        <authorList>
            <person name="Goeker M."/>
        </authorList>
    </citation>
    <scope>NUCLEOTIDE SEQUENCE [LARGE SCALE GENOMIC DNA]</scope>
    <source>
        <strain evidence="6 7">DSM 45791</strain>
    </source>
</reference>
<comment type="cofactor">
    <cofactor evidence="1">
        <name>a divalent metal cation</name>
        <dbReference type="ChEBI" id="CHEBI:60240"/>
    </cofactor>
</comment>
<dbReference type="AlphaFoldDB" id="A0A3E0G5Y1"/>
<evidence type="ECO:0000256" key="3">
    <source>
        <dbReference type="SAM" id="MobiDB-lite"/>
    </source>
</evidence>
<evidence type="ECO:0000313" key="7">
    <source>
        <dbReference type="Proteomes" id="UP000256269"/>
    </source>
</evidence>
<comment type="caution">
    <text evidence="6">The sequence shown here is derived from an EMBL/GenBank/DDBJ whole genome shotgun (WGS) entry which is preliminary data.</text>
</comment>
<dbReference type="Proteomes" id="UP000256269">
    <property type="component" value="Unassembled WGS sequence"/>
</dbReference>
<sequence length="313" mass="34841">MLAKRRVTGLSTRVVAELVAEVGPAWQARQHAKLTDRPRRRSPGAGAKYKLVFVDRLLVTLVHLRHATTHDVLAAWFGVDRSTITRAVNEIRPLLAERCCRIESGVRLRTVADVIAYLDHVRQTGLMDATEIRVRRPTKRRAGRHQFISGKSRCNAMKALVITDAQGRLLFCGATCRGSTADITQARQAGVVDWLAHTWGVEILTDAGYQGLGAQTAGQVITPTQKHHKKAVERMQGIAELRAAQRKAHNQRRVRVEHGSGHLKNWRSLTRHLGRREILDHTLRAVAGLLSDHQHTDRPTPSPIAALPAGRTR</sequence>